<dbReference type="InterPro" id="IPR039867">
    <property type="entry name" value="Furry/Tao3/Mor2"/>
</dbReference>
<dbReference type="InParanoid" id="A0A6P7WY02"/>
<dbReference type="AlphaFoldDB" id="A0A6P7WY02"/>
<dbReference type="InterPro" id="IPR025481">
    <property type="entry name" value="Cell_Morphogen_C"/>
</dbReference>
<keyword evidence="5" id="KW-1185">Reference proteome</keyword>
<evidence type="ECO:0000313" key="5">
    <source>
        <dbReference type="Proteomes" id="UP000515156"/>
    </source>
</evidence>
<feature type="compositionally biased region" description="Basic and acidic residues" evidence="1">
    <location>
        <begin position="794"/>
        <end position="804"/>
    </location>
</feature>
<feature type="domain" description="Protein furry C-terminal" evidence="4">
    <location>
        <begin position="766"/>
        <end position="837"/>
    </location>
</feature>
<dbReference type="GeneID" id="115459452"/>
<feature type="region of interest" description="Disordered" evidence="1">
    <location>
        <begin position="794"/>
        <end position="837"/>
    </location>
</feature>
<feature type="region of interest" description="Disordered" evidence="1">
    <location>
        <begin position="195"/>
        <end position="219"/>
    </location>
</feature>
<evidence type="ECO:0000259" key="3">
    <source>
        <dbReference type="Pfam" id="PF14228"/>
    </source>
</evidence>
<dbReference type="Pfam" id="PF19421">
    <property type="entry name" value="Fry_C"/>
    <property type="match status" value="1"/>
</dbReference>
<feature type="compositionally biased region" description="Low complexity" evidence="1">
    <location>
        <begin position="195"/>
        <end position="212"/>
    </location>
</feature>
<evidence type="ECO:0000313" key="6">
    <source>
        <dbReference type="RefSeq" id="XP_030045133.1"/>
    </source>
</evidence>
<dbReference type="GO" id="GO:0005938">
    <property type="term" value="C:cell cortex"/>
    <property type="evidence" value="ECO:0007669"/>
    <property type="project" value="TreeGrafter"/>
</dbReference>
<dbReference type="GO" id="GO:0031175">
    <property type="term" value="P:neuron projection development"/>
    <property type="evidence" value="ECO:0007669"/>
    <property type="project" value="TreeGrafter"/>
</dbReference>
<evidence type="ECO:0000259" key="2">
    <source>
        <dbReference type="Pfam" id="PF14225"/>
    </source>
</evidence>
<evidence type="ECO:0000256" key="1">
    <source>
        <dbReference type="SAM" id="MobiDB-lite"/>
    </source>
</evidence>
<protein>
    <submittedName>
        <fullName evidence="6">Protein furry homolog</fullName>
    </submittedName>
</protein>
<dbReference type="OrthoDB" id="6287725at2759"/>
<dbReference type="InterPro" id="IPR045842">
    <property type="entry name" value="Fry_C"/>
</dbReference>
<feature type="domain" description="Cell morphogenesis central region" evidence="3">
    <location>
        <begin position="231"/>
        <end position="343"/>
    </location>
</feature>
<dbReference type="KEGG" id="muo:115459452"/>
<gene>
    <name evidence="6" type="primary">LOC115459452</name>
</gene>
<feature type="compositionally biased region" description="Low complexity" evidence="1">
    <location>
        <begin position="808"/>
        <end position="822"/>
    </location>
</feature>
<dbReference type="RefSeq" id="XP_030045133.1">
    <property type="nucleotide sequence ID" value="XM_030189273.1"/>
</dbReference>
<feature type="domain" description="Cell morphogenesis central region" evidence="3">
    <location>
        <begin position="83"/>
        <end position="144"/>
    </location>
</feature>
<feature type="region of interest" description="Disordered" evidence="1">
    <location>
        <begin position="383"/>
        <end position="419"/>
    </location>
</feature>
<evidence type="ECO:0000259" key="4">
    <source>
        <dbReference type="Pfam" id="PF19421"/>
    </source>
</evidence>
<dbReference type="GO" id="GO:0030427">
    <property type="term" value="C:site of polarized growth"/>
    <property type="evidence" value="ECO:0007669"/>
    <property type="project" value="TreeGrafter"/>
</dbReference>
<dbReference type="PANTHER" id="PTHR12295:SF29">
    <property type="entry name" value="PROTEIN FURRY HOMOLOG"/>
    <property type="match status" value="1"/>
</dbReference>
<feature type="non-terminal residue" evidence="6">
    <location>
        <position position="837"/>
    </location>
</feature>
<sequence length="837" mass="93480">MKETDDRFSNIIRAHTRLESRYSNSSGGSYDDDKHDPVSPYTSWLLNTVETNQPQPLPMPGNGGCWAPLVDYLPETITPRGPLHRCNIAVIFMTEMVVDHSVREDWALHLPLLLHALLLGLDHYRPEVFEHSRKLLLHLLIALSCNSNYQAIASVLLQTREMNEIKTLTVQSAYPPEYLYTGGLDFLREYQSSPVPDSGLSSSSTSSSISLGGSSGNIPQITQELEDMETTAEMDEKANKLIEFLSTRAFGPLWCHEDITPKNPNSKSAEQLTNFLRHLVSVFKDSKSGFHLEQHLSEVALQTALSSSSRHYAGRSFQIFRVLKQPLSAHALSDLLSRLVEVVGEHGDEIQGYVMEALLTLEAAVDNLSDCLKNSDLLAVLSRSSSPDPLSNTKLTASRKSTGQLNLHSGIQGGGMGTAERSRHQRSFSVPKKFGVLEKSSDPPRSATLDRIQACTQQGLPSKARSSSFLKDNVTDPSHINNPTNLLATIFWVAVALMESDFEFEYLLALRLLNKLLSHLPLDKAENREKLEKLQVQLKWTDFSGLQQLLLKGFTSLTTTDLTLQLFSTLTPVSRVSMVDSSQAIGFPLNVLCVLPHLIQHFDGPTQFCKEIAERIIQVCLEEKNPKLSNLAHVMTLYKTHSYTRDCATWVNVVCRYLHEAFADCTLSMVTYLAELLEKGLPSMQQSLLQMIYSLLSHMDLSGIPLKQFNIEVLKVIEKYVQSIHWREALNILKLVVSRSASLVLPAYQQHADLSKLEISRIWNSASKELPGKTLEFHFDISETPIIGRRYDDLHTATGRDGKPRIMSVTRSTSSTSSGSNSNVLVPVSWKRPQSSQ</sequence>
<organism evidence="5 6">
    <name type="scientific">Microcaecilia unicolor</name>
    <dbReference type="NCBI Taxonomy" id="1415580"/>
    <lineage>
        <taxon>Eukaryota</taxon>
        <taxon>Metazoa</taxon>
        <taxon>Chordata</taxon>
        <taxon>Craniata</taxon>
        <taxon>Vertebrata</taxon>
        <taxon>Euteleostomi</taxon>
        <taxon>Amphibia</taxon>
        <taxon>Gymnophiona</taxon>
        <taxon>Siphonopidae</taxon>
        <taxon>Microcaecilia</taxon>
    </lineage>
</organism>
<proteinExistence type="predicted"/>
<feature type="compositionally biased region" description="Polar residues" evidence="1">
    <location>
        <begin position="383"/>
        <end position="409"/>
    </location>
</feature>
<dbReference type="Pfam" id="PF14225">
    <property type="entry name" value="MOR2-PAG1_C"/>
    <property type="match status" value="1"/>
</dbReference>
<dbReference type="InterPro" id="IPR029473">
    <property type="entry name" value="MOR2-PAG1_mid"/>
</dbReference>
<dbReference type="Pfam" id="PF14228">
    <property type="entry name" value="MOR2-PAG1_mid"/>
    <property type="match status" value="2"/>
</dbReference>
<feature type="domain" description="Cell morphogenesis protein C-terminal" evidence="2">
    <location>
        <begin position="488"/>
        <end position="740"/>
    </location>
</feature>
<reference evidence="6" key="1">
    <citation type="submission" date="2025-08" db="UniProtKB">
        <authorList>
            <consortium name="RefSeq"/>
        </authorList>
    </citation>
    <scope>IDENTIFICATION</scope>
</reference>
<dbReference type="PANTHER" id="PTHR12295">
    <property type="entry name" value="FURRY-RELATED"/>
    <property type="match status" value="1"/>
</dbReference>
<dbReference type="GO" id="GO:0000902">
    <property type="term" value="P:cell morphogenesis"/>
    <property type="evidence" value="ECO:0007669"/>
    <property type="project" value="InterPro"/>
</dbReference>
<name>A0A6P7WY02_9AMPH</name>
<accession>A0A6P7WY02</accession>
<dbReference type="Proteomes" id="UP000515156">
    <property type="component" value="Unplaced"/>
</dbReference>